<evidence type="ECO:0000256" key="2">
    <source>
        <dbReference type="ARBA" id="ARBA00022614"/>
    </source>
</evidence>
<dbReference type="Gene3D" id="1.25.40.20">
    <property type="entry name" value="Ankyrin repeat-containing domain"/>
    <property type="match status" value="2"/>
</dbReference>
<dbReference type="InterPro" id="IPR020859">
    <property type="entry name" value="ROC"/>
</dbReference>
<feature type="compositionally biased region" description="Low complexity" evidence="7">
    <location>
        <begin position="2697"/>
        <end position="2710"/>
    </location>
</feature>
<feature type="region of interest" description="Disordered" evidence="7">
    <location>
        <begin position="2107"/>
        <end position="2142"/>
    </location>
</feature>
<dbReference type="SUPFAM" id="SSF52540">
    <property type="entry name" value="P-loop containing nucleoside triphosphate hydrolases"/>
    <property type="match status" value="1"/>
</dbReference>
<evidence type="ECO:0000256" key="1">
    <source>
        <dbReference type="ARBA" id="ARBA00001946"/>
    </source>
</evidence>
<dbReference type="Proteomes" id="UP000887572">
    <property type="component" value="Unplaced"/>
</dbReference>
<feature type="compositionally biased region" description="Polar residues" evidence="7">
    <location>
        <begin position="661"/>
        <end position="671"/>
    </location>
</feature>
<sequence length="3156" mass="350011">MNEEAQEFVLQAIAYDNVELLEELLAERPSLANDRDSREGRTPLHHAAAGGHTKCAELLLRSGADVDAVAGLQDTVKTPLGLASSLGHSDVVELLVKSGSDLFYVDSDGHSALQLAQIKGNHDVATLLIGTIERIHVEAEQKNKRLCAACVDGEVAAVLEILSDLGPKTIRKQILNGRSPGEQKSALFLAAEHGRAAIVRALLTVQYHSIIFEPTGDTVLHAAVASQTLLGAEYPDDELKFFEFRRDRENCCFANNGGESACCEGYLFVCNLNAADQEGRTPFFLAVMEGHLEVVQLLAKYKLPISNGTSHRKGMLRVEDSENYLLESPILFDTPQANGKTPLMVACANGTIEIVRLNVETGQKGRSWRFGRGGPQRPVGRAPRVVPMLADGSGYCSAEMVGLFLQQLVHQDSEQHCVNKPRQKKEVEQAKSRGLVQAENVINTCAVPLSEYLPSKGCQLNWQSTCIRELRPEWMVEAVLRLNPQIPRHLGKSLALYAISPHRPVLEPAMLCPPLSFHPSPLSQLVGPFQKWHPSSGNAIRWGGLAIAMPGETLSGRKQAGGTAQTIHNKLRRLPSSVWTANCLRELHLANNLLSELNAAAAAFPQDLRRGSHLYRPAGTGGASAARISRLRQREAADGRAEADENSERQSRSTLKRRDSPSLNQQTSSRRGSAEAVEMSKSRQSTDNEEDLANVAGGGAAAVLEMDIQRVNIWQAKIQLSNIDEDTTTVEAAISGEGGSPEKNGSSIRCLNQLQLLNLAQNKFARMPTCLACCCPRLAKLDLSSNLLTSLGPVGCLPSALRHFDVSKNQLVRLFGGENPAQLRQKLRYCEALPEFVVDAQSDGDGTASGNMPRHSRSRSKSVARSQRSLSVVRKSGDEQLQNEHELLLNSYCCVHKSHCRLEALKTLNLADNSLEFLEVLLPLGGGTATPAATTAADGGNNALLFVGVNEEENEVKQFNWRENSELLKPYVLFPSLTTLDLSQNRIRQLPPTISLLSSLAMLNLANNVELDRLVPELGLLERLWTIGGLGGCQLRGEEPALQTLVQAGNYKTGEVLSQLRQRLENSMLYPKLKLMLLGGPSVGKSTLLQQMRLEGTMAKRSAQNDNWPRRRHSPPPTTASSLGRSNKSRFTSQQRPATATASPSIYPVDVFEWVYEAPKMSSTAKSIPSSQSSATGVDAFRGPVTFRVWDFDGIKQREYQSVQRCFFTRRCLFLLLWKVTDGEIALADLHDFLLAIQAQAPNSYVLIVGTHSDFVREQPLRFPRDYLSQMDKQIQERFILGADPEKNGLPRVLGSLYISCCSREDVKSLCALIYTCATEIRQFSRGGGPARQRLLVQKVPASFVTLERIVVTMTDEFCAAGMEPIMHFNEFWSLATDRLSRLEQQQKQQHNRKVGGTTSAAVVANFRGAQDFRQACLFLHENGVLCYYDDTFLRDFVFLNPPWLCANLYGILTFAALRRGSFSSGTNASPFVTATSLSQMHQNAVIESVELYNALKRALQQHLGLLLSAGISRPSDLSSNFHFRLLRQCVMSLLRKFELALPFQCGRMSLLASCLPDEYVLRADYPGSKVRVRNKFDKLRIRWNGEKETTTAFVPKDNIRSSPVKMSPIRNYLQHRRLSRAVASSIDNLSGGKLADNGMAEDDEKGADLIRVLAVDQCKEECLRRLYMMHYIPPGFWARLSTRLLDDERVGHVLTKLFLLSRAAHVHQQQQLLSMAETDQQQQTNPEAIVATLGRTLNAGRIVNLAQQCTSSFKRGFSVEENVPEEETSFIVVNPAHEVTEEFFFNTAEVSGDEPSSVMVKCCERGVEASDEQCRGLGGGGGKSAAGEDLGNVLEWMLWRSGIEVRCFGTFVLSLRQFLPLASVPDVNYASHELRRRLEDSQWATLSRPTCSDQQNQQVSALSHMIELLIPKIRVRFRWHDVHWELETDSRMATQLLSLITGAVDDLLEDTYPQLGTRFILSPQGRPLVDRLIPCDRCAVEAIREEERYWLRENINRNPAQHGPSNLLPRLAKSASTKFKNNNTPKKSNRVPKSKSSTEKPLHQTFAKLEDNAKTGDNKLRKQSNESGGGNKATASLPIYLFGIEECILEATKLLKNADEQGLIHSHQEQQRLECPRHGTVRWERKDRQKDDPSTTPDLSNMAPDLLFIDLEHEWSVPSAFIQRGKLIGRGAFGFVFTGSLELVPPSSPSALRKRANDDNEQSEATVVALKQFEPVELGNNDADGLAMWDASAQAAVRAFAFKWQNDELEQVSRAYCTARQELCMLSELQHAHCTSMIAFCPSPMALLMELAPHGSLDKLLADYRRYGQKLQLDTIQLSCLQIARALEYLHVQQHIIYRDLKSENVLVWRFPRPANASDRSGAKSLPRDVLLKLGDYGISRFSHPFGMCKGYGGTEGFMAPEIMRYNGEQEYTERADCFSFGMFIYELLTLKQPYEGQPVQQMKERILEAQRPAVSEKELLYATNMLDLMIACWEERAERRPSSSQLVEICSAPEFSHLLDVALLGEGEGEGDDGTSLCLVTSCGGTTTNCANEWSCWLPIVVVGAEGEGDEGGGRQFAQKLPHQRQAQQQLALLKCNQFGWTEKKHVIIIPNPSDGRSTGQQKIRPNISLPKITALAQIYDEFLWVGDEWGTLRIFVLNGQHLMANAPPPLYEIDATKMLEESSSSPSKVHFQEQQSKTEKHKEKDVVHEPLRRSTTTTTTSGSNVSSSASTTAVRHIVGFRERRLVIVGLSVAVLLCRWHGRDSAPELVCCIRLNPISSLGGGGTAAHLYSMALLRSLSDWQLWTGHAAGHIFMHFISSATDRLTFSTSANHYAVAENNDSYQQKRQQQIKKQQKTVPLSRCNVAFLVASNCTKNLAWSAMEGDPRLFMWRDSQLQKTLNSTKILPISESLSSMDNFSVNFQIANEDLGGGTEHQRRWNDSDDDEQLLVGTSNGVVLIVHGIEMSPISAFRPYCSVERLICCPTAGQVSSSRILQKELLSSTKRPSASSLPNEFISQRSVSSSSKKRSLLIEKSRSIMLKATGGSVFGTSEDNCQRPKMSPSTSMPGGQIATDLRNAAVSAVDELCESVRSGVRGIFTSTESAKAAIGPVSNRREAREAYFISIGKGYRPLLSRFVSSAEINALSSKHREENCAIFWRSDQKWAQQNSAVNQH</sequence>
<protein>
    <submittedName>
        <fullName evidence="11">Non-specific serine/threonine protein kinase</fullName>
    </submittedName>
</protein>
<evidence type="ECO:0000259" key="8">
    <source>
        <dbReference type="PROSITE" id="PS50011"/>
    </source>
</evidence>
<comment type="cofactor">
    <cofactor evidence="1">
        <name>Mg(2+)</name>
        <dbReference type="ChEBI" id="CHEBI:18420"/>
    </cofactor>
</comment>
<dbReference type="PROSITE" id="PS50297">
    <property type="entry name" value="ANK_REP_REGION"/>
    <property type="match status" value="4"/>
</dbReference>
<feature type="repeat" description="ANK" evidence="6">
    <location>
        <begin position="75"/>
        <end position="107"/>
    </location>
</feature>
<feature type="repeat" description="ANK" evidence="6">
    <location>
        <begin position="39"/>
        <end position="71"/>
    </location>
</feature>
<dbReference type="SMART" id="SM00220">
    <property type="entry name" value="S_TKc"/>
    <property type="match status" value="1"/>
</dbReference>
<evidence type="ECO:0000256" key="3">
    <source>
        <dbReference type="ARBA" id="ARBA00022737"/>
    </source>
</evidence>
<dbReference type="GO" id="GO:0005524">
    <property type="term" value="F:ATP binding"/>
    <property type="evidence" value="ECO:0007669"/>
    <property type="project" value="InterPro"/>
</dbReference>
<dbReference type="Gene3D" id="3.40.50.300">
    <property type="entry name" value="P-loop containing nucleotide triphosphate hydrolases"/>
    <property type="match status" value="1"/>
</dbReference>
<dbReference type="Gene3D" id="3.80.10.10">
    <property type="entry name" value="Ribonuclease Inhibitor"/>
    <property type="match status" value="2"/>
</dbReference>
<feature type="repeat" description="ANK" evidence="6">
    <location>
        <begin position="278"/>
        <end position="310"/>
    </location>
</feature>
<dbReference type="InterPro" id="IPR011009">
    <property type="entry name" value="Kinase-like_dom_sf"/>
</dbReference>
<dbReference type="GO" id="GO:0005737">
    <property type="term" value="C:cytoplasm"/>
    <property type="evidence" value="ECO:0007669"/>
    <property type="project" value="UniProtKB-ARBA"/>
</dbReference>
<dbReference type="WBParaSite" id="Gr19_v10_g1332.t2">
    <property type="protein sequence ID" value="Gr19_v10_g1332.t2"/>
    <property type="gene ID" value="Gr19_v10_g1332"/>
</dbReference>
<dbReference type="InterPro" id="IPR036770">
    <property type="entry name" value="Ankyrin_rpt-contain_sf"/>
</dbReference>
<dbReference type="PROSITE" id="PS50011">
    <property type="entry name" value="PROTEIN_KINASE_DOM"/>
    <property type="match status" value="1"/>
</dbReference>
<keyword evidence="3" id="KW-0677">Repeat</keyword>
<dbReference type="Gene3D" id="1.10.510.10">
    <property type="entry name" value="Transferase(Phosphotransferase) domain 1"/>
    <property type="match status" value="1"/>
</dbReference>
<feature type="region of interest" description="Disordered" evidence="7">
    <location>
        <begin position="615"/>
        <end position="691"/>
    </location>
</feature>
<dbReference type="Pfam" id="PF00069">
    <property type="entry name" value="Pkinase"/>
    <property type="match status" value="1"/>
</dbReference>
<feature type="region of interest" description="Disordered" evidence="7">
    <location>
        <begin position="2017"/>
        <end position="2073"/>
    </location>
</feature>
<dbReference type="InterPro" id="IPR001611">
    <property type="entry name" value="Leu-rich_rpt"/>
</dbReference>
<feature type="region of interest" description="Disordered" evidence="7">
    <location>
        <begin position="1099"/>
        <end position="1142"/>
    </location>
</feature>
<feature type="compositionally biased region" description="Basic and acidic residues" evidence="7">
    <location>
        <begin position="2107"/>
        <end position="2134"/>
    </location>
</feature>
<keyword evidence="10" id="KW-1185">Reference proteome</keyword>
<dbReference type="SMART" id="SM00369">
    <property type="entry name" value="LRR_TYP"/>
    <property type="match status" value="5"/>
</dbReference>
<feature type="compositionally biased region" description="Basic and acidic residues" evidence="7">
    <location>
        <begin position="2037"/>
        <end position="2065"/>
    </location>
</feature>
<evidence type="ECO:0000256" key="6">
    <source>
        <dbReference type="PROSITE-ProRule" id="PRU00023"/>
    </source>
</evidence>
<dbReference type="PROSITE" id="PS00108">
    <property type="entry name" value="PROTEIN_KINASE_ST"/>
    <property type="match status" value="1"/>
</dbReference>
<dbReference type="InterPro" id="IPR000719">
    <property type="entry name" value="Prot_kinase_dom"/>
</dbReference>
<keyword evidence="2" id="KW-0433">Leucine-rich repeat</keyword>
<feature type="domain" description="Protein kinase" evidence="8">
    <location>
        <begin position="2163"/>
        <end position="2497"/>
    </location>
</feature>
<dbReference type="GO" id="GO:0005525">
    <property type="term" value="F:GTP binding"/>
    <property type="evidence" value="ECO:0007669"/>
    <property type="project" value="UniProtKB-KW"/>
</dbReference>
<dbReference type="InterPro" id="IPR008271">
    <property type="entry name" value="Ser/Thr_kinase_AS"/>
</dbReference>
<dbReference type="PROSITE" id="PS51450">
    <property type="entry name" value="LRR"/>
    <property type="match status" value="3"/>
</dbReference>
<dbReference type="PROSITE" id="PS50088">
    <property type="entry name" value="ANK_REPEAT"/>
    <property type="match status" value="4"/>
</dbReference>
<dbReference type="PROSITE" id="PS51424">
    <property type="entry name" value="ROC"/>
    <property type="match status" value="1"/>
</dbReference>
<dbReference type="SUPFAM" id="SSF48403">
    <property type="entry name" value="Ankyrin repeat"/>
    <property type="match status" value="1"/>
</dbReference>
<dbReference type="SUPFAM" id="SSF52058">
    <property type="entry name" value="L domain-like"/>
    <property type="match status" value="1"/>
</dbReference>
<reference evidence="11" key="1">
    <citation type="submission" date="2022-11" db="UniProtKB">
        <authorList>
            <consortium name="WormBaseParasite"/>
        </authorList>
    </citation>
    <scope>IDENTIFICATION</scope>
</reference>
<dbReference type="InterPro" id="IPR002110">
    <property type="entry name" value="Ankyrin_rpt"/>
</dbReference>
<evidence type="ECO:0000313" key="11">
    <source>
        <dbReference type="WBParaSite" id="Gr19_v10_g1332.t2"/>
    </source>
</evidence>
<dbReference type="InterPro" id="IPR003591">
    <property type="entry name" value="Leu-rich_rpt_typical-subtyp"/>
</dbReference>
<name>A0A914H539_GLORO</name>
<dbReference type="InterPro" id="IPR032675">
    <property type="entry name" value="LRR_dom_sf"/>
</dbReference>
<feature type="compositionally biased region" description="Polar residues" evidence="7">
    <location>
        <begin position="2017"/>
        <end position="2027"/>
    </location>
</feature>
<organism evidence="10 11">
    <name type="scientific">Globodera rostochiensis</name>
    <name type="common">Golden nematode worm</name>
    <name type="synonym">Heterodera rostochiensis</name>
    <dbReference type="NCBI Taxonomy" id="31243"/>
    <lineage>
        <taxon>Eukaryota</taxon>
        <taxon>Metazoa</taxon>
        <taxon>Ecdysozoa</taxon>
        <taxon>Nematoda</taxon>
        <taxon>Chromadorea</taxon>
        <taxon>Rhabditida</taxon>
        <taxon>Tylenchina</taxon>
        <taxon>Tylenchomorpha</taxon>
        <taxon>Tylenchoidea</taxon>
        <taxon>Heteroderidae</taxon>
        <taxon>Heteroderinae</taxon>
        <taxon>Globodera</taxon>
    </lineage>
</organism>
<dbReference type="GO" id="GO:0009966">
    <property type="term" value="P:regulation of signal transduction"/>
    <property type="evidence" value="ECO:0007669"/>
    <property type="project" value="UniProtKB-ARBA"/>
</dbReference>
<dbReference type="PANTHER" id="PTHR24198:SF169">
    <property type="entry name" value="NON-SPECIFIC SERINE_THREONINE PROTEIN KINASE"/>
    <property type="match status" value="1"/>
</dbReference>
<feature type="repeat" description="ANK" evidence="6">
    <location>
        <begin position="338"/>
        <end position="362"/>
    </location>
</feature>
<evidence type="ECO:0000313" key="10">
    <source>
        <dbReference type="Proteomes" id="UP000887572"/>
    </source>
</evidence>
<dbReference type="GO" id="GO:0004672">
    <property type="term" value="F:protein kinase activity"/>
    <property type="evidence" value="ECO:0007669"/>
    <property type="project" value="InterPro"/>
</dbReference>
<feature type="compositionally biased region" description="Polar residues" evidence="7">
    <location>
        <begin position="2664"/>
        <end position="2678"/>
    </location>
</feature>
<dbReference type="SMART" id="SM00248">
    <property type="entry name" value="ANK"/>
    <property type="match status" value="7"/>
</dbReference>
<evidence type="ECO:0000256" key="5">
    <source>
        <dbReference type="ARBA" id="ARBA00023043"/>
    </source>
</evidence>
<feature type="compositionally biased region" description="Basic and acidic residues" evidence="7">
    <location>
        <begin position="632"/>
        <end position="660"/>
    </location>
</feature>
<dbReference type="InterPro" id="IPR027417">
    <property type="entry name" value="P-loop_NTPase"/>
</dbReference>
<proteinExistence type="predicted"/>
<dbReference type="SUPFAM" id="SSF56112">
    <property type="entry name" value="Protein kinase-like (PK-like)"/>
    <property type="match status" value="1"/>
</dbReference>
<keyword evidence="4" id="KW-0547">Nucleotide-binding</keyword>
<feature type="region of interest" description="Disordered" evidence="7">
    <location>
        <begin position="841"/>
        <end position="869"/>
    </location>
</feature>
<feature type="compositionally biased region" description="Basic and acidic residues" evidence="7">
    <location>
        <begin position="2679"/>
        <end position="2695"/>
    </location>
</feature>
<evidence type="ECO:0000259" key="9">
    <source>
        <dbReference type="PROSITE" id="PS51424"/>
    </source>
</evidence>
<feature type="domain" description="Roc" evidence="9">
    <location>
        <begin position="1066"/>
        <end position="1321"/>
    </location>
</feature>
<dbReference type="Pfam" id="PF12796">
    <property type="entry name" value="Ank_2"/>
    <property type="match status" value="2"/>
</dbReference>
<keyword evidence="5 6" id="KW-0040">ANK repeat</keyword>
<evidence type="ECO:0000256" key="4">
    <source>
        <dbReference type="ARBA" id="ARBA00022741"/>
    </source>
</evidence>
<feature type="compositionally biased region" description="Polar residues" evidence="7">
    <location>
        <begin position="1119"/>
        <end position="1142"/>
    </location>
</feature>
<feature type="region of interest" description="Disordered" evidence="7">
    <location>
        <begin position="2664"/>
        <end position="2710"/>
    </location>
</feature>
<dbReference type="PANTHER" id="PTHR24198">
    <property type="entry name" value="ANKYRIN REPEAT AND PROTEIN KINASE DOMAIN-CONTAINING PROTEIN"/>
    <property type="match status" value="1"/>
</dbReference>
<evidence type="ECO:0000256" key="7">
    <source>
        <dbReference type="SAM" id="MobiDB-lite"/>
    </source>
</evidence>
<accession>A0A914H539</accession>